<keyword evidence="4" id="KW-1185">Reference proteome</keyword>
<sequence length="702" mass="80559">MATTNMEVESFSFTPERYWTEEKERTLITFFSKHSCLWNHKSENYKNRQLRLKTLDRLRILLSAHPPPVPFTVEDIKNKFKNLRTTFQRQYKMVKVSKVCRSDGVFVPQWKHYQQLMFLRDCWEQDVCVDDPQLSPLTVPQETQSVPVSPGLSTSFLPSLSASSLSPSQSSSSTCVPSNIMVKCYWTEERERVLIAFYSEHSCLWNKKSENHNNRQLRLRLLETLRNQLFDHSVSFSGKHCIAACRGYFTAYYNHQSKGFHPDLIIEDIKCKFKNLRTVFNREHKAVQASKTSDKLYVSKWKHYQQLLFLSESCDEDDSTDDLQILMPKEDKDLEHGNQTTSPSTVCSFSSCSTQGNRIKFTNTSAHSSSSQRDAKSNISATYQTFQSASLDNVRLAGQAALSTLSVSQSASPRHTKRCTNPSSLNFSVSNSLQADNRMNTDSRCHWSDAKVQQLISFYSEHSCLWNHKSESYRNRMLRLSLLKTLSNLLSDNEPIPFTVEDIKTKFRNLRTIFQREHKVVSSNKTCGSEDFYLPKWKHYRDLLFLCDSCDEDERPENLHFHEPPESSLLHCDRQVSPSSLQHTTNQTTKLNNTLASLKAPPSPTPPDSRHSSPCSSPSPSTSSSSRTDNRLLGRKRPNCSAPMTTSEVMDFMRTFCQSQPASQHAGFLKYVEECLNETPPEKVKKLKKMIIDTIHSVSEEV</sequence>
<dbReference type="PANTHER" id="PTHR21505:SF12">
    <property type="entry name" value="MADF DOMAIN-CONTAINING PROTEIN-RELATED"/>
    <property type="match status" value="1"/>
</dbReference>
<dbReference type="Proteomes" id="UP000503349">
    <property type="component" value="Chromosome 17"/>
</dbReference>
<feature type="domain" description="MADF" evidence="2">
    <location>
        <begin position="26"/>
        <end position="124"/>
    </location>
</feature>
<feature type="domain" description="MADF" evidence="2">
    <location>
        <begin position="193"/>
        <end position="315"/>
    </location>
</feature>
<evidence type="ECO:0000256" key="1">
    <source>
        <dbReference type="SAM" id="MobiDB-lite"/>
    </source>
</evidence>
<dbReference type="Pfam" id="PF10545">
    <property type="entry name" value="MADF_DNA_bdg"/>
    <property type="match status" value="4"/>
</dbReference>
<organism evidence="3 4">
    <name type="scientific">Channa argus</name>
    <name type="common">Northern snakehead</name>
    <name type="synonym">Ophicephalus argus</name>
    <dbReference type="NCBI Taxonomy" id="215402"/>
    <lineage>
        <taxon>Eukaryota</taxon>
        <taxon>Metazoa</taxon>
        <taxon>Chordata</taxon>
        <taxon>Craniata</taxon>
        <taxon>Vertebrata</taxon>
        <taxon>Euteleostomi</taxon>
        <taxon>Actinopterygii</taxon>
        <taxon>Neopterygii</taxon>
        <taxon>Teleostei</taxon>
        <taxon>Neoteleostei</taxon>
        <taxon>Acanthomorphata</taxon>
        <taxon>Anabantaria</taxon>
        <taxon>Anabantiformes</taxon>
        <taxon>Channoidei</taxon>
        <taxon>Channidae</taxon>
        <taxon>Channa</taxon>
    </lineage>
</organism>
<feature type="region of interest" description="Disordered" evidence="1">
    <location>
        <begin position="596"/>
        <end position="643"/>
    </location>
</feature>
<evidence type="ECO:0000259" key="2">
    <source>
        <dbReference type="PROSITE" id="PS51029"/>
    </source>
</evidence>
<reference evidence="3 4" key="1">
    <citation type="submission" date="2019-02" db="EMBL/GenBank/DDBJ databases">
        <title>Opniocepnalus argus genome.</title>
        <authorList>
            <person name="Zhou C."/>
            <person name="Xiao S."/>
        </authorList>
    </citation>
    <scope>NUCLEOTIDE SEQUENCE [LARGE SCALE GENOMIC DNA]</scope>
    <source>
        <strain evidence="3">OARG1902GOOAL</strain>
        <tissue evidence="3">Muscle</tissue>
    </source>
</reference>
<dbReference type="PROSITE" id="PS51029">
    <property type="entry name" value="MADF"/>
    <property type="match status" value="3"/>
</dbReference>
<feature type="compositionally biased region" description="Low complexity" evidence="1">
    <location>
        <begin position="612"/>
        <end position="626"/>
    </location>
</feature>
<protein>
    <recommendedName>
        <fullName evidence="2">MADF domain-containing protein</fullName>
    </recommendedName>
</protein>
<dbReference type="EMBL" id="CM015728">
    <property type="protein sequence ID" value="KAF3702348.1"/>
    <property type="molecule type" value="Genomic_DNA"/>
</dbReference>
<proteinExistence type="predicted"/>
<dbReference type="SMART" id="SM00595">
    <property type="entry name" value="MADF"/>
    <property type="match status" value="3"/>
</dbReference>
<evidence type="ECO:0000313" key="4">
    <source>
        <dbReference type="Proteomes" id="UP000503349"/>
    </source>
</evidence>
<accession>A0A6G1QJC2</accession>
<dbReference type="InterPro" id="IPR006578">
    <property type="entry name" value="MADF-dom"/>
</dbReference>
<gene>
    <name evidence="3" type="ORF">EXN66_Car018036</name>
</gene>
<dbReference type="PANTHER" id="PTHR21505">
    <property type="entry name" value="MADF DOMAIN-CONTAINING PROTEIN-RELATED"/>
    <property type="match status" value="1"/>
</dbReference>
<name>A0A6G1QJC2_CHAAH</name>
<dbReference type="AlphaFoldDB" id="A0A6G1QJC2"/>
<evidence type="ECO:0000313" key="3">
    <source>
        <dbReference type="EMBL" id="KAF3702348.1"/>
    </source>
</evidence>
<feature type="domain" description="MADF" evidence="2">
    <location>
        <begin position="454"/>
        <end position="551"/>
    </location>
</feature>
<feature type="region of interest" description="Disordered" evidence="1">
    <location>
        <begin position="405"/>
        <end position="425"/>
    </location>
</feature>
<reference evidence="4" key="2">
    <citation type="submission" date="2019-02" db="EMBL/GenBank/DDBJ databases">
        <title>Opniocepnalus argus Var Kimnra genome.</title>
        <authorList>
            <person name="Zhou C."/>
            <person name="Xiao S."/>
        </authorList>
    </citation>
    <scope>NUCLEOTIDE SEQUENCE [LARGE SCALE GENOMIC DNA]</scope>
</reference>